<dbReference type="EMBL" id="APJX01000009">
    <property type="protein sequence ID" value="EMS78277.1"/>
    <property type="molecule type" value="Genomic_DNA"/>
</dbReference>
<evidence type="ECO:0000313" key="7">
    <source>
        <dbReference type="EMBL" id="EMS78277.1"/>
    </source>
</evidence>
<dbReference type="Gene3D" id="3.40.190.10">
    <property type="entry name" value="Periplasmic binding protein-like II"/>
    <property type="match status" value="2"/>
</dbReference>
<dbReference type="PROSITE" id="PS51318">
    <property type="entry name" value="TAT"/>
    <property type="match status" value="1"/>
</dbReference>
<comment type="subunit">
    <text evidence="2">Heterodimer of a large and a small subunit.</text>
</comment>
<keyword evidence="5" id="KW-0574">Periplasm</keyword>
<keyword evidence="4" id="KW-0732">Signal</keyword>
<dbReference type="Pfam" id="PF13416">
    <property type="entry name" value="SBP_bac_8"/>
    <property type="match status" value="1"/>
</dbReference>
<proteinExistence type="predicted"/>
<dbReference type="OrthoDB" id="7817969at2"/>
<dbReference type="GO" id="GO:0019808">
    <property type="term" value="F:polyamine binding"/>
    <property type="evidence" value="ECO:0007669"/>
    <property type="project" value="InterPro"/>
</dbReference>
<dbReference type="PATRIC" id="fig|1286635.3.peg.3773"/>
<dbReference type="InterPro" id="IPR001188">
    <property type="entry name" value="Sperm_putr-bd"/>
</dbReference>
<evidence type="ECO:0000256" key="2">
    <source>
        <dbReference type="ARBA" id="ARBA00011771"/>
    </source>
</evidence>
<dbReference type="GO" id="GO:0051536">
    <property type="term" value="F:iron-sulfur cluster binding"/>
    <property type="evidence" value="ECO:0007669"/>
    <property type="project" value="UniProtKB-KW"/>
</dbReference>
<evidence type="ECO:0000313" key="8">
    <source>
        <dbReference type="Proteomes" id="UP000014216"/>
    </source>
</evidence>
<evidence type="ECO:0000256" key="3">
    <source>
        <dbReference type="ARBA" id="ARBA00022448"/>
    </source>
</evidence>
<reference evidence="7 8" key="1">
    <citation type="journal article" date="2013" name="Genome Announc.">
        <title>Draft Genome Sequence of Desulfotignum phosphitoxidans DSM 13687 Strain FiPS-3.</title>
        <authorList>
            <person name="Poehlein A."/>
            <person name="Daniel R."/>
            <person name="Simeonova D.D."/>
        </authorList>
    </citation>
    <scope>NUCLEOTIDE SEQUENCE [LARGE SCALE GENOMIC DNA]</scope>
    <source>
        <strain evidence="7 8">DSM 13687</strain>
    </source>
</reference>
<dbReference type="NCBIfam" id="TIGR01409">
    <property type="entry name" value="TAT_signal_seq"/>
    <property type="match status" value="1"/>
</dbReference>
<dbReference type="PRINTS" id="PR00909">
    <property type="entry name" value="SPERMDNBNDNG"/>
</dbReference>
<dbReference type="RefSeq" id="WP_006967709.1">
    <property type="nucleotide sequence ID" value="NZ_APJX01000009.1"/>
</dbReference>
<sequence>MGKDLKNRLDDVYQNYLEGNISRRDFVKFAGIAGATLGLAGGPFGLVRNAFASKSITVHSWGGTTSEALRKFAFDPFTKATGIEVIDAAFTGMDDFLTQVKASFPPGGEFNIAHLSAVYDYARYTDLDFGVVLDESKIPNLKNVMTKMTDTLRGITNGTLSAVPYDLGQTGIAYNTNEISKADAEKLGASLLYEKSLKGKLGSWGGDFRTNMWYAALHTGQSPNNITDIDAVWDALTQQRSLMKKYWASGSELMSLLANGEIFATVAWSGRVAALQDQGHPIGYLSPDGTYSWMEYMYVIKGTDLDVAQQLLNFMLEPDAAIAVAQGQKYPPALDPTKVEMPDDVKKLPAFDPTGKLNGYLFADPAYWNKHQIEWAEKWDRIIAGA</sequence>
<dbReference type="AlphaFoldDB" id="S0G2A6"/>
<evidence type="ECO:0000256" key="4">
    <source>
        <dbReference type="ARBA" id="ARBA00022729"/>
    </source>
</evidence>
<dbReference type="InterPro" id="IPR006059">
    <property type="entry name" value="SBP"/>
</dbReference>
<dbReference type="InterPro" id="IPR006311">
    <property type="entry name" value="TAT_signal"/>
</dbReference>
<evidence type="ECO:0000256" key="5">
    <source>
        <dbReference type="ARBA" id="ARBA00022764"/>
    </source>
</evidence>
<dbReference type="InterPro" id="IPR019546">
    <property type="entry name" value="TAT_signal_bac_arc"/>
</dbReference>
<keyword evidence="3" id="KW-0813">Transport</keyword>
<dbReference type="SUPFAM" id="SSF53850">
    <property type="entry name" value="Periplasmic binding protein-like II"/>
    <property type="match status" value="1"/>
</dbReference>
<name>S0G2A6_9BACT</name>
<dbReference type="PANTHER" id="PTHR30222">
    <property type="entry name" value="SPERMIDINE/PUTRESCINE-BINDING PERIPLASMIC PROTEIN"/>
    <property type="match status" value="1"/>
</dbReference>
<dbReference type="Proteomes" id="UP000014216">
    <property type="component" value="Unassembled WGS sequence"/>
</dbReference>
<keyword evidence="8" id="KW-1185">Reference proteome</keyword>
<organism evidence="7 8">
    <name type="scientific">Desulfotignum phosphitoxidans DSM 13687</name>
    <dbReference type="NCBI Taxonomy" id="1286635"/>
    <lineage>
        <taxon>Bacteria</taxon>
        <taxon>Pseudomonadati</taxon>
        <taxon>Thermodesulfobacteriota</taxon>
        <taxon>Desulfobacteria</taxon>
        <taxon>Desulfobacterales</taxon>
        <taxon>Desulfobacteraceae</taxon>
        <taxon>Desulfotignum</taxon>
    </lineage>
</organism>
<evidence type="ECO:0000256" key="1">
    <source>
        <dbReference type="ARBA" id="ARBA00004418"/>
    </source>
</evidence>
<dbReference type="GO" id="GO:0015846">
    <property type="term" value="P:polyamine transport"/>
    <property type="evidence" value="ECO:0007669"/>
    <property type="project" value="InterPro"/>
</dbReference>
<evidence type="ECO:0000256" key="6">
    <source>
        <dbReference type="ARBA" id="ARBA00023014"/>
    </source>
</evidence>
<dbReference type="GO" id="GO:0042597">
    <property type="term" value="C:periplasmic space"/>
    <property type="evidence" value="ECO:0007669"/>
    <property type="project" value="UniProtKB-SubCell"/>
</dbReference>
<comment type="caution">
    <text evidence="7">The sequence shown here is derived from an EMBL/GenBank/DDBJ whole genome shotgun (WGS) entry which is preliminary data.</text>
</comment>
<comment type="subcellular location">
    <subcellularLocation>
        <location evidence="1">Periplasm</location>
    </subcellularLocation>
</comment>
<keyword evidence="6" id="KW-0408">Iron</keyword>
<protein>
    <submittedName>
        <fullName evidence="7">ABC-type spermidine/putrescine transport system, periplasmic substrate-binding component PotD</fullName>
    </submittedName>
</protein>
<gene>
    <name evidence="7" type="primary">potD</name>
    <name evidence="7" type="ORF">Dpo_9c01090</name>
</gene>
<accession>S0G2A6</accession>
<keyword evidence="6" id="KW-0411">Iron-sulfur</keyword>
<keyword evidence="6" id="KW-0479">Metal-binding</keyword>
<dbReference type="PANTHER" id="PTHR30222:SF17">
    <property type="entry name" value="SPERMIDINE_PUTRESCINE-BINDING PERIPLASMIC PROTEIN"/>
    <property type="match status" value="1"/>
</dbReference>